<accession>A0A9E7KMC3</accession>
<proteinExistence type="predicted"/>
<evidence type="ECO:0000313" key="1">
    <source>
        <dbReference type="EMBL" id="URE26513.1"/>
    </source>
</evidence>
<sequence>MDQAVYMCVCARERERERERLLCCTKEINFMLVFAWKCIKEIHELFYALIGSTKTFS</sequence>
<gene>
    <name evidence="1" type="ORF">MUK42_36348</name>
</gene>
<organism evidence="1 2">
    <name type="scientific">Musa troglodytarum</name>
    <name type="common">fe'i banana</name>
    <dbReference type="NCBI Taxonomy" id="320322"/>
    <lineage>
        <taxon>Eukaryota</taxon>
        <taxon>Viridiplantae</taxon>
        <taxon>Streptophyta</taxon>
        <taxon>Embryophyta</taxon>
        <taxon>Tracheophyta</taxon>
        <taxon>Spermatophyta</taxon>
        <taxon>Magnoliopsida</taxon>
        <taxon>Liliopsida</taxon>
        <taxon>Zingiberales</taxon>
        <taxon>Musaceae</taxon>
        <taxon>Musa</taxon>
    </lineage>
</organism>
<dbReference type="AlphaFoldDB" id="A0A9E7KMC3"/>
<keyword evidence="2" id="KW-1185">Reference proteome</keyword>
<reference evidence="1" key="1">
    <citation type="submission" date="2022-05" db="EMBL/GenBank/DDBJ databases">
        <title>The Musa troglodytarum L. genome provides insights into the mechanism of non-climacteric behaviour and enrichment of carotenoids.</title>
        <authorList>
            <person name="Wang J."/>
        </authorList>
    </citation>
    <scope>NUCLEOTIDE SEQUENCE</scope>
    <source>
        <tissue evidence="1">Leaf</tissue>
    </source>
</reference>
<name>A0A9E7KMC3_9LILI</name>
<dbReference type="EMBL" id="CP097510">
    <property type="protein sequence ID" value="URE26513.1"/>
    <property type="molecule type" value="Genomic_DNA"/>
</dbReference>
<dbReference type="Proteomes" id="UP001055439">
    <property type="component" value="Chromosome 8"/>
</dbReference>
<evidence type="ECO:0000313" key="2">
    <source>
        <dbReference type="Proteomes" id="UP001055439"/>
    </source>
</evidence>
<protein>
    <submittedName>
        <fullName evidence="1">Uncharacterized protein</fullName>
    </submittedName>
</protein>